<dbReference type="PANTHER" id="PTHR12681:SF0">
    <property type="entry name" value="ZINC FINGER CCCH DOMAIN-CONTAINING PROTEIN 15"/>
    <property type="match status" value="1"/>
</dbReference>
<name>G5B0Q2_HETGA</name>
<accession>G5B0Q2</accession>
<proteinExistence type="predicted"/>
<dbReference type="GO" id="GO:0003729">
    <property type="term" value="F:mRNA binding"/>
    <property type="evidence" value="ECO:0007669"/>
    <property type="project" value="TreeGrafter"/>
</dbReference>
<gene>
    <name evidence="2" type="ORF">GW7_00191</name>
</gene>
<protein>
    <submittedName>
        <fullName evidence="2">Zinc finger CCCH domain-containing protein 15</fullName>
    </submittedName>
</protein>
<feature type="region of interest" description="Disordered" evidence="1">
    <location>
        <begin position="1"/>
        <end position="22"/>
    </location>
</feature>
<evidence type="ECO:0000256" key="1">
    <source>
        <dbReference type="SAM" id="MobiDB-lite"/>
    </source>
</evidence>
<dbReference type="EMBL" id="JH167826">
    <property type="protein sequence ID" value="EHB02866.1"/>
    <property type="molecule type" value="Genomic_DNA"/>
</dbReference>
<organism evidence="2 3">
    <name type="scientific">Heterocephalus glaber</name>
    <name type="common">Naked mole rat</name>
    <dbReference type="NCBI Taxonomy" id="10181"/>
    <lineage>
        <taxon>Eukaryota</taxon>
        <taxon>Metazoa</taxon>
        <taxon>Chordata</taxon>
        <taxon>Craniata</taxon>
        <taxon>Vertebrata</taxon>
        <taxon>Euteleostomi</taxon>
        <taxon>Mammalia</taxon>
        <taxon>Eutheria</taxon>
        <taxon>Euarchontoglires</taxon>
        <taxon>Glires</taxon>
        <taxon>Rodentia</taxon>
        <taxon>Hystricomorpha</taxon>
        <taxon>Bathyergidae</taxon>
        <taxon>Heterocephalus</taxon>
    </lineage>
</organism>
<dbReference type="AlphaFoldDB" id="G5B0Q2"/>
<dbReference type="Proteomes" id="UP000006813">
    <property type="component" value="Unassembled WGS sequence"/>
</dbReference>
<reference evidence="2 3" key="1">
    <citation type="journal article" date="2011" name="Nature">
        <title>Genome sequencing reveals insights into physiology and longevity of the naked mole rat.</title>
        <authorList>
            <person name="Kim E.B."/>
            <person name="Fang X."/>
            <person name="Fushan A.A."/>
            <person name="Huang Z."/>
            <person name="Lobanov A.V."/>
            <person name="Han L."/>
            <person name="Marino S.M."/>
            <person name="Sun X."/>
            <person name="Turanov A.A."/>
            <person name="Yang P."/>
            <person name="Yim S.H."/>
            <person name="Zhao X."/>
            <person name="Kasaikina M.V."/>
            <person name="Stoletzki N."/>
            <person name="Peng C."/>
            <person name="Polak P."/>
            <person name="Xiong Z."/>
            <person name="Kiezun A."/>
            <person name="Zhu Y."/>
            <person name="Chen Y."/>
            <person name="Kryukov G.V."/>
            <person name="Zhang Q."/>
            <person name="Peshkin L."/>
            <person name="Yang L."/>
            <person name="Bronson R.T."/>
            <person name="Buffenstein R."/>
            <person name="Wang B."/>
            <person name="Han C."/>
            <person name="Li Q."/>
            <person name="Chen L."/>
            <person name="Zhao W."/>
            <person name="Sunyaev S.R."/>
            <person name="Park T.J."/>
            <person name="Zhang G."/>
            <person name="Wang J."/>
            <person name="Gladyshev V.N."/>
        </authorList>
    </citation>
    <scope>NUCLEOTIDE SEQUENCE [LARGE SCALE GENOMIC DNA]</scope>
</reference>
<evidence type="ECO:0000313" key="2">
    <source>
        <dbReference type="EMBL" id="EHB02866.1"/>
    </source>
</evidence>
<dbReference type="InParanoid" id="G5B0Q2"/>
<sequence length="135" mass="15096">MTAEVLPKKQAQAGASKKVEQKKITGENTFGLKNKKGAKQEKFTKAVTHQVKFGQQNPHQVAQSGAEKKLKKDHEKKELPELNELFNPVIAAQKVSKSKSRPAQQVLSPRCLVPCAIQERSLLRSYLFGEAFLDR</sequence>
<dbReference type="GO" id="GO:0005829">
    <property type="term" value="C:cytosol"/>
    <property type="evidence" value="ECO:0007669"/>
    <property type="project" value="TreeGrafter"/>
</dbReference>
<evidence type="ECO:0000313" key="3">
    <source>
        <dbReference type="Proteomes" id="UP000006813"/>
    </source>
</evidence>
<dbReference type="GO" id="GO:0002181">
    <property type="term" value="P:cytoplasmic translation"/>
    <property type="evidence" value="ECO:0007669"/>
    <property type="project" value="TreeGrafter"/>
</dbReference>
<dbReference type="PANTHER" id="PTHR12681">
    <property type="entry name" value="ZINC FINGER-CONTAINING PROTEIN P48ZNF"/>
    <property type="match status" value="1"/>
</dbReference>
<dbReference type="STRING" id="10181.G5B0Q2"/>